<evidence type="ECO:0000313" key="3">
    <source>
        <dbReference type="Proteomes" id="UP000299102"/>
    </source>
</evidence>
<feature type="region of interest" description="Disordered" evidence="1">
    <location>
        <begin position="62"/>
        <end position="137"/>
    </location>
</feature>
<organism evidence="2 3">
    <name type="scientific">Eumeta variegata</name>
    <name type="common">Bagworm moth</name>
    <name type="synonym">Eumeta japonica</name>
    <dbReference type="NCBI Taxonomy" id="151549"/>
    <lineage>
        <taxon>Eukaryota</taxon>
        <taxon>Metazoa</taxon>
        <taxon>Ecdysozoa</taxon>
        <taxon>Arthropoda</taxon>
        <taxon>Hexapoda</taxon>
        <taxon>Insecta</taxon>
        <taxon>Pterygota</taxon>
        <taxon>Neoptera</taxon>
        <taxon>Endopterygota</taxon>
        <taxon>Lepidoptera</taxon>
        <taxon>Glossata</taxon>
        <taxon>Ditrysia</taxon>
        <taxon>Tineoidea</taxon>
        <taxon>Psychidae</taxon>
        <taxon>Oiketicinae</taxon>
        <taxon>Eumeta</taxon>
    </lineage>
</organism>
<dbReference type="EMBL" id="BGZK01000190">
    <property type="protein sequence ID" value="GBP27145.1"/>
    <property type="molecule type" value="Genomic_DNA"/>
</dbReference>
<name>A0A4C1UL47_EUMVA</name>
<gene>
    <name evidence="2" type="ORF">EVAR_15918_1</name>
</gene>
<accession>A0A4C1UL47</accession>
<protein>
    <submittedName>
        <fullName evidence="2">Uncharacterized protein</fullName>
    </submittedName>
</protein>
<evidence type="ECO:0000313" key="2">
    <source>
        <dbReference type="EMBL" id="GBP27145.1"/>
    </source>
</evidence>
<dbReference type="AlphaFoldDB" id="A0A4C1UL47"/>
<comment type="caution">
    <text evidence="2">The sequence shown here is derived from an EMBL/GenBank/DDBJ whole genome shotgun (WGS) entry which is preliminary data.</text>
</comment>
<proteinExistence type="predicted"/>
<dbReference type="Proteomes" id="UP000299102">
    <property type="component" value="Unassembled WGS sequence"/>
</dbReference>
<sequence>MARIWADLLVGFCTYSIRNKIRTVVGDTPHRTYRARSRHRYPHRNRNSDHIDNSCCIHRGRMRRRPGRSRRARTARSGMDCTRRKDRKSRIPRTERDRGIRIRNHRNHTDRNSTGRSNRNTDRSTGRRRETSRARTAARLSCLVKRTAFRKLLRDVE</sequence>
<evidence type="ECO:0000256" key="1">
    <source>
        <dbReference type="SAM" id="MobiDB-lite"/>
    </source>
</evidence>
<feature type="compositionally biased region" description="Basic and acidic residues" evidence="1">
    <location>
        <begin position="107"/>
        <end position="133"/>
    </location>
</feature>
<reference evidence="2 3" key="1">
    <citation type="journal article" date="2019" name="Commun. Biol.">
        <title>The bagworm genome reveals a unique fibroin gene that provides high tensile strength.</title>
        <authorList>
            <person name="Kono N."/>
            <person name="Nakamura H."/>
            <person name="Ohtoshi R."/>
            <person name="Tomita M."/>
            <person name="Numata K."/>
            <person name="Arakawa K."/>
        </authorList>
    </citation>
    <scope>NUCLEOTIDE SEQUENCE [LARGE SCALE GENOMIC DNA]</scope>
</reference>
<keyword evidence="3" id="KW-1185">Reference proteome</keyword>
<feature type="compositionally biased region" description="Basic residues" evidence="1">
    <location>
        <begin position="62"/>
        <end position="74"/>
    </location>
</feature>